<feature type="domain" description="Rhamnogalacturonase A/B/Epimerase-like pectate lyase" evidence="2">
    <location>
        <begin position="64"/>
        <end position="289"/>
    </location>
</feature>
<dbReference type="GO" id="GO:0004650">
    <property type="term" value="F:polygalacturonase activity"/>
    <property type="evidence" value="ECO:0007669"/>
    <property type="project" value="InterPro"/>
</dbReference>
<accession>A0A5C3PNW8</accession>
<dbReference type="Pfam" id="PF12708">
    <property type="entry name" value="Pect-lyase_RHGA_epim"/>
    <property type="match status" value="2"/>
</dbReference>
<organism evidence="3 4">
    <name type="scientific">Polyporus arcularius HHB13444</name>
    <dbReference type="NCBI Taxonomy" id="1314778"/>
    <lineage>
        <taxon>Eukaryota</taxon>
        <taxon>Fungi</taxon>
        <taxon>Dikarya</taxon>
        <taxon>Basidiomycota</taxon>
        <taxon>Agaricomycotina</taxon>
        <taxon>Agaricomycetes</taxon>
        <taxon>Polyporales</taxon>
        <taxon>Polyporaceae</taxon>
        <taxon>Polyporus</taxon>
    </lineage>
</organism>
<name>A0A5C3PNW8_9APHY</name>
<dbReference type="PANTHER" id="PTHR33928:SF2">
    <property type="entry name" value="PECTATE LYASE SUPERFAMILY PROTEIN DOMAIN-CONTAINING PROTEIN-RELATED"/>
    <property type="match status" value="1"/>
</dbReference>
<dbReference type="Proteomes" id="UP000308197">
    <property type="component" value="Unassembled WGS sequence"/>
</dbReference>
<reference evidence="3 4" key="1">
    <citation type="journal article" date="2019" name="Nat. Ecol. Evol.">
        <title>Megaphylogeny resolves global patterns of mushroom evolution.</title>
        <authorList>
            <person name="Varga T."/>
            <person name="Krizsan K."/>
            <person name="Foldi C."/>
            <person name="Dima B."/>
            <person name="Sanchez-Garcia M."/>
            <person name="Sanchez-Ramirez S."/>
            <person name="Szollosi G.J."/>
            <person name="Szarkandi J.G."/>
            <person name="Papp V."/>
            <person name="Albert L."/>
            <person name="Andreopoulos W."/>
            <person name="Angelini C."/>
            <person name="Antonin V."/>
            <person name="Barry K.W."/>
            <person name="Bougher N.L."/>
            <person name="Buchanan P."/>
            <person name="Buyck B."/>
            <person name="Bense V."/>
            <person name="Catcheside P."/>
            <person name="Chovatia M."/>
            <person name="Cooper J."/>
            <person name="Damon W."/>
            <person name="Desjardin D."/>
            <person name="Finy P."/>
            <person name="Geml J."/>
            <person name="Haridas S."/>
            <person name="Hughes K."/>
            <person name="Justo A."/>
            <person name="Karasinski D."/>
            <person name="Kautmanova I."/>
            <person name="Kiss B."/>
            <person name="Kocsube S."/>
            <person name="Kotiranta H."/>
            <person name="LaButti K.M."/>
            <person name="Lechner B.E."/>
            <person name="Liimatainen K."/>
            <person name="Lipzen A."/>
            <person name="Lukacs Z."/>
            <person name="Mihaltcheva S."/>
            <person name="Morgado L.N."/>
            <person name="Niskanen T."/>
            <person name="Noordeloos M.E."/>
            <person name="Ohm R.A."/>
            <person name="Ortiz-Santana B."/>
            <person name="Ovrebo C."/>
            <person name="Racz N."/>
            <person name="Riley R."/>
            <person name="Savchenko A."/>
            <person name="Shiryaev A."/>
            <person name="Soop K."/>
            <person name="Spirin V."/>
            <person name="Szebenyi C."/>
            <person name="Tomsovsky M."/>
            <person name="Tulloss R.E."/>
            <person name="Uehling J."/>
            <person name="Grigoriev I.V."/>
            <person name="Vagvolgyi C."/>
            <person name="Papp T."/>
            <person name="Martin F.M."/>
            <person name="Miettinen O."/>
            <person name="Hibbett D.S."/>
            <person name="Nagy L.G."/>
        </authorList>
    </citation>
    <scope>NUCLEOTIDE SEQUENCE [LARGE SCALE GENOMIC DNA]</scope>
    <source>
        <strain evidence="3 4">HHB13444</strain>
    </source>
</reference>
<dbReference type="AlphaFoldDB" id="A0A5C3PNW8"/>
<gene>
    <name evidence="3" type="ORF">K466DRAFT_583005</name>
</gene>
<dbReference type="InterPro" id="IPR011050">
    <property type="entry name" value="Pectin_lyase_fold/virulence"/>
</dbReference>
<sequence>MRALDVLSFLAAAVSLATPVIGAPASCGTGVAGTAAPGAPYWLESIKHQGIAAFNPTPSSYKVFRNVKDYGAVGDGVADDTAAINAAISDGVRCGGGSCDSTTTSPAVVYFPKGTYKVTSPIIAYYYTQLIGDARTPPTLLADASFTGMAVIDADPYIPGGNGAQWYVNQNNFFRSVRNFVIDLRNTPASATSTGIHWQVSQATSLMNIVFEMSTAAGNAHQGLWMENGSGGYMGDMVFNGGKYGMWVGNQQFTVRNVTMNNCDTAIYSIWNWGWTFQGVTVNNCKVAFDLMTGGLTQDTQTVGSVAVIDAFISNTPIFARSSTASVGKLAGALTLNNIHLTNVATAVGVVGGPDLLSGGTVTIASWGQGNVFSGTSQTAKFTQGTIPAPNKPSVLLDSTGRIFSKTHPQYADVAVSQVVSVRDQGAKGDGKTDDTAALQKVFDTFAGCKLIFFDAGTYYITNTLKIPAGSQVVGEGWSVIMGGGSAFQDQNNPKVMVQVGNAGDEGIVEISDIIFATQGPAAGAIVVEWNIHSNQQGGAGMWDTHIRLGGAAGTNLLAGNCPSGSQNPDCSAAFLALHLTPQSNAYLEGTWVWLADHDLDSGGSKQITAFSGRGILSESAGPVWLIGTGSEHHTLYQYNFFNAANHYMGLIQTETPYYQPVPAPPAPFSSNSAYHDPTFSSSQTSAWAVTITNSKDLIIFGAGLYSFYSNYDQACLDTTTCQTQLFNIDSGSTVSVYALSTVATTFMLSVNGQGVIPASANVNGFQSTVTSWTR</sequence>
<evidence type="ECO:0000256" key="1">
    <source>
        <dbReference type="SAM" id="SignalP"/>
    </source>
</evidence>
<proteinExistence type="predicted"/>
<dbReference type="InParanoid" id="A0A5C3PNW8"/>
<evidence type="ECO:0000313" key="3">
    <source>
        <dbReference type="EMBL" id="TFK91236.1"/>
    </source>
</evidence>
<dbReference type="CDD" id="cd23668">
    <property type="entry name" value="GH55_beta13glucanase-like"/>
    <property type="match status" value="1"/>
</dbReference>
<feature type="chain" id="PRO_5022741000" evidence="1">
    <location>
        <begin position="23"/>
        <end position="775"/>
    </location>
</feature>
<keyword evidence="4" id="KW-1185">Reference proteome</keyword>
<protein>
    <submittedName>
        <fullName evidence="3">Glycoside hydrolase family 55 protein</fullName>
    </submittedName>
</protein>
<dbReference type="Gene3D" id="2.160.20.10">
    <property type="entry name" value="Single-stranded right-handed beta-helix, Pectin lyase-like"/>
    <property type="match status" value="2"/>
</dbReference>
<dbReference type="InterPro" id="IPR012334">
    <property type="entry name" value="Pectin_lyas_fold"/>
</dbReference>
<dbReference type="STRING" id="1314778.A0A5C3PNW8"/>
<keyword evidence="1" id="KW-0732">Signal</keyword>
<dbReference type="EMBL" id="ML211025">
    <property type="protein sequence ID" value="TFK91236.1"/>
    <property type="molecule type" value="Genomic_DNA"/>
</dbReference>
<keyword evidence="3" id="KW-0378">Hydrolase</keyword>
<dbReference type="FunFam" id="2.160.20.10:FF:000049">
    <property type="entry name" value="Putative exo-beta-1,3-glucanase"/>
    <property type="match status" value="1"/>
</dbReference>
<feature type="signal peptide" evidence="1">
    <location>
        <begin position="1"/>
        <end position="22"/>
    </location>
</feature>
<dbReference type="PANTHER" id="PTHR33928">
    <property type="entry name" value="POLYGALACTURONASE QRT3"/>
    <property type="match status" value="1"/>
</dbReference>
<evidence type="ECO:0000259" key="2">
    <source>
        <dbReference type="Pfam" id="PF12708"/>
    </source>
</evidence>
<dbReference type="InterPro" id="IPR024535">
    <property type="entry name" value="RHGA/B-epi-like_pectate_lyase"/>
</dbReference>
<feature type="domain" description="Rhamnogalacturonase A/B/Epimerase-like pectate lyase" evidence="2">
    <location>
        <begin position="420"/>
        <end position="486"/>
    </location>
</feature>
<dbReference type="SUPFAM" id="SSF51126">
    <property type="entry name" value="Pectin lyase-like"/>
    <property type="match status" value="2"/>
</dbReference>
<evidence type="ECO:0000313" key="4">
    <source>
        <dbReference type="Proteomes" id="UP000308197"/>
    </source>
</evidence>
<dbReference type="InterPro" id="IPR039279">
    <property type="entry name" value="QRT3-like"/>
</dbReference>